<dbReference type="InterPro" id="IPR051339">
    <property type="entry name" value="DnaJ_subfamily_B"/>
</dbReference>
<evidence type="ECO:0000256" key="1">
    <source>
        <dbReference type="ARBA" id="ARBA00023186"/>
    </source>
</evidence>
<feature type="region of interest" description="Disordered" evidence="2">
    <location>
        <begin position="74"/>
        <end position="111"/>
    </location>
</feature>
<dbReference type="PANTHER" id="PTHR24078:SF553">
    <property type="entry name" value="DNAJ HOMOLOG SUBFAMILY B MEMBER 5"/>
    <property type="match status" value="1"/>
</dbReference>
<feature type="region of interest" description="Disordered" evidence="2">
    <location>
        <begin position="182"/>
        <end position="211"/>
    </location>
</feature>
<dbReference type="EMBL" id="KN817668">
    <property type="protein sequence ID" value="KJA14699.1"/>
    <property type="molecule type" value="Genomic_DNA"/>
</dbReference>
<dbReference type="Gene3D" id="1.10.287.110">
    <property type="entry name" value="DnaJ domain"/>
    <property type="match status" value="1"/>
</dbReference>
<feature type="domain" description="J" evidence="3">
    <location>
        <begin position="4"/>
        <end position="69"/>
    </location>
</feature>
<dbReference type="Pfam" id="PF00226">
    <property type="entry name" value="DnaJ"/>
    <property type="match status" value="1"/>
</dbReference>
<dbReference type="GO" id="GO:0051087">
    <property type="term" value="F:protein-folding chaperone binding"/>
    <property type="evidence" value="ECO:0007669"/>
    <property type="project" value="TreeGrafter"/>
</dbReference>
<dbReference type="Gene3D" id="2.60.260.20">
    <property type="entry name" value="Urease metallochaperone UreE, N-terminal domain"/>
    <property type="match status" value="2"/>
</dbReference>
<dbReference type="InterPro" id="IPR002939">
    <property type="entry name" value="DnaJ_C"/>
</dbReference>
<dbReference type="InterPro" id="IPR036869">
    <property type="entry name" value="J_dom_sf"/>
</dbReference>
<gene>
    <name evidence="4" type="ORF">HYPSUDRAFT_194893</name>
</gene>
<dbReference type="PROSITE" id="PS00636">
    <property type="entry name" value="DNAJ_1"/>
    <property type="match status" value="1"/>
</dbReference>
<reference evidence="5" key="1">
    <citation type="submission" date="2014-04" db="EMBL/GenBank/DDBJ databases">
        <title>Evolutionary Origins and Diversification of the Mycorrhizal Mutualists.</title>
        <authorList>
            <consortium name="DOE Joint Genome Institute"/>
            <consortium name="Mycorrhizal Genomics Consortium"/>
            <person name="Kohler A."/>
            <person name="Kuo A."/>
            <person name="Nagy L.G."/>
            <person name="Floudas D."/>
            <person name="Copeland A."/>
            <person name="Barry K.W."/>
            <person name="Cichocki N."/>
            <person name="Veneault-Fourrey C."/>
            <person name="LaButti K."/>
            <person name="Lindquist E.A."/>
            <person name="Lipzen A."/>
            <person name="Lundell T."/>
            <person name="Morin E."/>
            <person name="Murat C."/>
            <person name="Riley R."/>
            <person name="Ohm R."/>
            <person name="Sun H."/>
            <person name="Tunlid A."/>
            <person name="Henrissat B."/>
            <person name="Grigoriev I.V."/>
            <person name="Hibbett D.S."/>
            <person name="Martin F."/>
        </authorList>
    </citation>
    <scope>NUCLEOTIDE SEQUENCE [LARGE SCALE GENOMIC DNA]</scope>
    <source>
        <strain evidence="5">FD-334 SS-4</strain>
    </source>
</reference>
<accession>A0A0D2N6I3</accession>
<dbReference type="AlphaFoldDB" id="A0A0D2N6I3"/>
<organism evidence="4 5">
    <name type="scientific">Hypholoma sublateritium (strain FD-334 SS-4)</name>
    <dbReference type="NCBI Taxonomy" id="945553"/>
    <lineage>
        <taxon>Eukaryota</taxon>
        <taxon>Fungi</taxon>
        <taxon>Dikarya</taxon>
        <taxon>Basidiomycota</taxon>
        <taxon>Agaricomycotina</taxon>
        <taxon>Agaricomycetes</taxon>
        <taxon>Agaricomycetidae</taxon>
        <taxon>Agaricales</taxon>
        <taxon>Agaricineae</taxon>
        <taxon>Strophariaceae</taxon>
        <taxon>Hypholoma</taxon>
    </lineage>
</organism>
<dbReference type="InterPro" id="IPR008971">
    <property type="entry name" value="HSP40/DnaJ_pept-bd"/>
</dbReference>
<dbReference type="GO" id="GO:0006413">
    <property type="term" value="P:translational initiation"/>
    <property type="evidence" value="ECO:0007669"/>
    <property type="project" value="TreeGrafter"/>
</dbReference>
<dbReference type="SMART" id="SM00271">
    <property type="entry name" value="DnaJ"/>
    <property type="match status" value="1"/>
</dbReference>
<evidence type="ECO:0000259" key="3">
    <source>
        <dbReference type="PROSITE" id="PS50076"/>
    </source>
</evidence>
<keyword evidence="5" id="KW-1185">Reference proteome</keyword>
<dbReference type="PRINTS" id="PR00625">
    <property type="entry name" value="JDOMAIN"/>
</dbReference>
<dbReference type="OrthoDB" id="10250354at2759"/>
<keyword evidence="1" id="KW-0143">Chaperone</keyword>
<dbReference type="CDD" id="cd06257">
    <property type="entry name" value="DnaJ"/>
    <property type="match status" value="1"/>
</dbReference>
<proteinExistence type="predicted"/>
<dbReference type="SUPFAM" id="SSF46565">
    <property type="entry name" value="Chaperone J-domain"/>
    <property type="match status" value="1"/>
</dbReference>
<dbReference type="InterPro" id="IPR001623">
    <property type="entry name" value="DnaJ_domain"/>
</dbReference>
<name>A0A0D2N6I3_HYPSF</name>
<feature type="compositionally biased region" description="Low complexity" evidence="2">
    <location>
        <begin position="84"/>
        <end position="111"/>
    </location>
</feature>
<dbReference type="GO" id="GO:0005829">
    <property type="term" value="C:cytosol"/>
    <property type="evidence" value="ECO:0007669"/>
    <property type="project" value="TreeGrafter"/>
</dbReference>
<dbReference type="Pfam" id="PF01556">
    <property type="entry name" value="DnaJ_C"/>
    <property type="match status" value="1"/>
</dbReference>
<dbReference type="Proteomes" id="UP000054270">
    <property type="component" value="Unassembled WGS sequence"/>
</dbReference>
<dbReference type="PANTHER" id="PTHR24078">
    <property type="entry name" value="DNAJ HOMOLOG SUBFAMILY C MEMBER"/>
    <property type="match status" value="1"/>
</dbReference>
<evidence type="ECO:0000313" key="5">
    <source>
        <dbReference type="Proteomes" id="UP000054270"/>
    </source>
</evidence>
<dbReference type="GO" id="GO:0051082">
    <property type="term" value="F:unfolded protein binding"/>
    <property type="evidence" value="ECO:0007669"/>
    <property type="project" value="InterPro"/>
</dbReference>
<sequence length="395" mass="41236">MGKDYYKLLGIAKSATEEEIKKAYKKMALKWHPDRNKNSEEATKKFKEISEAFEVLSDSNKRAVYDQFGEEGLKGGGGGGGAPPGASGFSGFPGATSSGPGGTTFTFTSGGPGASFSSSGFAPTDPQKIFEQMFGSGLFGGMGGMGGGRRGGMGGMSGMFGGDDDDMSGFSSFTSGGMPGGMPRPSAQRAGSGFTNGRRAPSPARPDARAASEITRPLKVALEDLAAGAVKRLKVGRRLLDGGTEDKVLEITVHPGWKSGTKVRFPHAGNEQPGGAAQDLVFVVEEKPHAVFTRDGNDLKASVKLSLVEALCGPSPDAGRLLKTLELLDGRKLQIPVPLGTVKPGQTMTIPGEGMPVRKDGQVQSKGDLIVTWEVVFPERLAPAQKEGLRRVLAA</sequence>
<evidence type="ECO:0000256" key="2">
    <source>
        <dbReference type="SAM" id="MobiDB-lite"/>
    </source>
</evidence>
<dbReference type="PROSITE" id="PS50076">
    <property type="entry name" value="DNAJ_2"/>
    <property type="match status" value="1"/>
</dbReference>
<dbReference type="OMA" id="MPIRKEG"/>
<dbReference type="GO" id="GO:0006457">
    <property type="term" value="P:protein folding"/>
    <property type="evidence" value="ECO:0007669"/>
    <property type="project" value="InterPro"/>
</dbReference>
<dbReference type="SUPFAM" id="SSF49493">
    <property type="entry name" value="HSP40/DnaJ peptide-binding domain"/>
    <property type="match status" value="2"/>
</dbReference>
<dbReference type="CDD" id="cd10747">
    <property type="entry name" value="DnaJ_C"/>
    <property type="match status" value="1"/>
</dbReference>
<dbReference type="InterPro" id="IPR018253">
    <property type="entry name" value="DnaJ_domain_CS"/>
</dbReference>
<dbReference type="FunFam" id="2.60.260.20:FF:000013">
    <property type="entry name" value="DnaJ subfamily B member 11"/>
    <property type="match status" value="1"/>
</dbReference>
<feature type="compositionally biased region" description="Gly residues" evidence="2">
    <location>
        <begin position="74"/>
        <end position="83"/>
    </location>
</feature>
<dbReference type="STRING" id="945553.A0A0D2N6I3"/>
<evidence type="ECO:0000313" key="4">
    <source>
        <dbReference type="EMBL" id="KJA14699.1"/>
    </source>
</evidence>
<protein>
    <recommendedName>
        <fullName evidence="3">J domain-containing protein</fullName>
    </recommendedName>
</protein>
<dbReference type="FunFam" id="2.60.260.20:FF:000015">
    <property type="entry name" value="Heat shock protein 40"/>
    <property type="match status" value="1"/>
</dbReference>